<dbReference type="KEGG" id="lmat:92513328"/>
<dbReference type="CDD" id="cd00055">
    <property type="entry name" value="EGF_Lam"/>
    <property type="match status" value="1"/>
</dbReference>
<dbReference type="PANTHER" id="PTHR24035">
    <property type="entry name" value="MULTIPLE EPIDERMAL GROWTH FACTOR-LIKE DOMAINS PROTEIN"/>
    <property type="match status" value="1"/>
</dbReference>
<sequence>MVISLLWNMYCIALPTPALIVAHHMYFSNKRRNLQRRNDVLKEALLRCRRSGHLVRVLEAVHENIAEGERTYRMDEDLMQKRIGESRGIDEHRYGSPLDFVRQQVREGLDKVSAARRDVVGALHKVLKTKNQVVSGTNVSDDARQPEFSLQDFLQVGDVSPLAEEGGVGAGGIALYYNPRMLFPSNLVHIPAVYVERREDCWGGMRDAMGLHSHTRHGKAIPPRVPKLTTECTGAVAADAFADRWREVGMRMGVETTANNRSAALVPLAVRNAVRAQDPTMVVAPYARATGHTKKDGTAASTAAGASPQIADGPSGMGLGKLRYRWAHRAGCCGLFGRVADETAEQRMQRLMARKVKREGYSLFERLLLRYYLPVVYYLRGVLLAFLLVLFIVMCVLGSRIEAGGLPNTLLLDQRSIADTFAAMGDAFGQRGSCTFCGPYYRSQQDYRQANTVGIETCSPQYGVQMNLFVDSCGVCNGTNACVDCTGTPHGTAALDDCGGCSAAGLSGAAQCSCSASRDCQYCEWALAKSAAGGGLCSVACNASTCGSNGKCNQYSGTCDCSEGFTGAACNECESWLLPIASNPTCSRECSESKNSELCDCHFESGHCQLCPAGTRGYDCSQPSLNCGAHGKFDFQTATCTCSHGWTGTYCNVSSACSGRGVLLSAADSPTGSEMCGCVGHWRGGTCQLCDCANGGMCNAVTGRCECVGAFTGPRCETCAASCTRRGTCPDVSTPNDALWNVRTCIAIACTEADILSETMCPACTPTQVVPVGRCKADSKASCLAMPDCWWYVRDNAEPQCGMARQTSDLTSLDCKCRHPLVWSGQTCGICLALAGAACLDDGTVLGCNGLTYA</sequence>
<accession>A0A836KFN7</accession>
<feature type="transmembrane region" description="Helical" evidence="2">
    <location>
        <begin position="6"/>
        <end position="27"/>
    </location>
</feature>
<gene>
    <name evidence="4" type="ORF">LSCM1_03270</name>
</gene>
<comment type="caution">
    <text evidence="1">Lacks conserved residue(s) required for the propagation of feature annotation.</text>
</comment>
<dbReference type="Proteomes" id="UP000673552">
    <property type="component" value="Chromosome 28"/>
</dbReference>
<feature type="transmembrane region" description="Helical" evidence="2">
    <location>
        <begin position="375"/>
        <end position="399"/>
    </location>
</feature>
<evidence type="ECO:0000313" key="4">
    <source>
        <dbReference type="EMBL" id="KAG5474484.1"/>
    </source>
</evidence>
<reference evidence="4 5" key="1">
    <citation type="submission" date="2021-03" db="EMBL/GenBank/DDBJ databases">
        <title>Leishmania (Mundinia) martiniquensis Genome sequencing and assembly.</title>
        <authorList>
            <person name="Almutairi H."/>
            <person name="Gatherer D."/>
        </authorList>
    </citation>
    <scope>NUCLEOTIDE SEQUENCE [LARGE SCALE GENOMIC DNA]</scope>
    <source>
        <strain evidence="4">LSCM1</strain>
    </source>
</reference>
<protein>
    <recommendedName>
        <fullName evidence="3">EGF-like domain-containing protein</fullName>
    </recommendedName>
</protein>
<evidence type="ECO:0000256" key="1">
    <source>
        <dbReference type="PROSITE-ProRule" id="PRU00076"/>
    </source>
</evidence>
<dbReference type="OrthoDB" id="260818at2759"/>
<dbReference type="PROSITE" id="PS01186">
    <property type="entry name" value="EGF_2"/>
    <property type="match status" value="1"/>
</dbReference>
<dbReference type="InterPro" id="IPR052108">
    <property type="entry name" value="MEGF/SIB"/>
</dbReference>
<name>A0A836KFN7_9TRYP</name>
<keyword evidence="2" id="KW-0812">Transmembrane</keyword>
<dbReference type="AlphaFoldDB" id="A0A836KFN7"/>
<organism evidence="4 5">
    <name type="scientific">Leishmania martiniquensis</name>
    <dbReference type="NCBI Taxonomy" id="1580590"/>
    <lineage>
        <taxon>Eukaryota</taxon>
        <taxon>Discoba</taxon>
        <taxon>Euglenozoa</taxon>
        <taxon>Kinetoplastea</taxon>
        <taxon>Metakinetoplastina</taxon>
        <taxon>Trypanosomatida</taxon>
        <taxon>Trypanosomatidae</taxon>
        <taxon>Leishmaniinae</taxon>
        <taxon>Leishmania</taxon>
    </lineage>
</organism>
<dbReference type="PANTHER" id="PTHR24035:SF109">
    <property type="entry name" value="PROTEIN DRAPER"/>
    <property type="match status" value="1"/>
</dbReference>
<feature type="disulfide bond" evidence="1">
    <location>
        <begin position="561"/>
        <end position="570"/>
    </location>
</feature>
<dbReference type="RefSeq" id="XP_067177426.1">
    <property type="nucleotide sequence ID" value="XM_067320816.1"/>
</dbReference>
<evidence type="ECO:0000256" key="2">
    <source>
        <dbReference type="SAM" id="Phobius"/>
    </source>
</evidence>
<keyword evidence="5" id="KW-1185">Reference proteome</keyword>
<keyword evidence="1" id="KW-1015">Disulfide bond</keyword>
<proteinExistence type="predicted"/>
<feature type="domain" description="EGF-like" evidence="3">
    <location>
        <begin position="683"/>
        <end position="717"/>
    </location>
</feature>
<dbReference type="InterPro" id="IPR000742">
    <property type="entry name" value="EGF"/>
</dbReference>
<dbReference type="PROSITE" id="PS50026">
    <property type="entry name" value="EGF_3"/>
    <property type="match status" value="2"/>
</dbReference>
<dbReference type="PRINTS" id="PR00011">
    <property type="entry name" value="EGFLAMININ"/>
</dbReference>
<keyword evidence="2" id="KW-0472">Membrane</keyword>
<dbReference type="SMART" id="SM00181">
    <property type="entry name" value="EGF"/>
    <property type="match status" value="3"/>
</dbReference>
<dbReference type="InterPro" id="IPR002049">
    <property type="entry name" value="LE_dom"/>
</dbReference>
<evidence type="ECO:0000313" key="5">
    <source>
        <dbReference type="Proteomes" id="UP000673552"/>
    </source>
</evidence>
<dbReference type="EMBL" id="JAFEUZ010000028">
    <property type="protein sequence ID" value="KAG5474484.1"/>
    <property type="molecule type" value="Genomic_DNA"/>
</dbReference>
<keyword evidence="1" id="KW-0245">EGF-like domain</keyword>
<feature type="domain" description="EGF-like" evidence="3">
    <location>
        <begin position="538"/>
        <end position="571"/>
    </location>
</feature>
<comment type="caution">
    <text evidence="4">The sequence shown here is derived from an EMBL/GenBank/DDBJ whole genome shotgun (WGS) entry which is preliminary data.</text>
</comment>
<evidence type="ECO:0000259" key="3">
    <source>
        <dbReference type="PROSITE" id="PS50026"/>
    </source>
</evidence>
<feature type="disulfide bond" evidence="1">
    <location>
        <begin position="707"/>
        <end position="716"/>
    </location>
</feature>
<dbReference type="GeneID" id="92513328"/>
<keyword evidence="2" id="KW-1133">Transmembrane helix</keyword>
<dbReference type="PROSITE" id="PS00022">
    <property type="entry name" value="EGF_1"/>
    <property type="match status" value="3"/>
</dbReference>